<keyword evidence="3" id="KW-0328">Glycosyltransferase</keyword>
<keyword evidence="4" id="KW-0808">Transferase</keyword>
<evidence type="ECO:0000256" key="5">
    <source>
        <dbReference type="ARBA" id="ARBA00022692"/>
    </source>
</evidence>
<dbReference type="InterPro" id="IPR050297">
    <property type="entry name" value="LipidA_mod_glycosyltrf_83"/>
</dbReference>
<evidence type="ECO:0008006" key="10">
    <source>
        <dbReference type="Google" id="ProtNLM"/>
    </source>
</evidence>
<sequence>MQYTSPIDIKLNFIKKNLLNTFAKIRKWVTDNPIKSIIIVGTLVRLVVAFLYQYITLYPDSEGYVELAKRILNFDFSGYEGQRSPGYPILLALSNISYSTTGALQFIIGIVTLIYFYKTCLSVRLSKKISFYLTIILSCYLPTIFFEVTILTETLTLLVIILIFYLFFRIRSGQSNQYIGLSILCGYLVLIKPFYIFLPIILFFILLNVSSFKSLLTRLSFIIIIPLFVFLGWSYVNKKNADYFTSTTFYGFNLAQNCVNFAEKTTPEYAPIGNIYAKYRDNRISDKEIAMTIWEAYPELESETGLSFPDLSKRLYDYSIATIKENPTAYLQQVFISWRDFWKTSLYWEYDKFAIPHANEILLYICYLERILLQLIKIAFIILIPYNIFRGIKQKKITPQLTISIIVFTASILQAFVTYGTNSRFSFPFEMLIVLSVILNVLDIRYKKLERSDIQFESKQP</sequence>
<keyword evidence="5 8" id="KW-0812">Transmembrane</keyword>
<comment type="subcellular location">
    <subcellularLocation>
        <location evidence="1">Cell membrane</location>
        <topology evidence="1">Multi-pass membrane protein</topology>
    </subcellularLocation>
</comment>
<reference evidence="9" key="1">
    <citation type="submission" date="2016-04" db="EMBL/GenBank/DDBJ databases">
        <authorList>
            <person name="Evans L.H."/>
            <person name="Alamgir A."/>
            <person name="Owens N."/>
            <person name="Weber N.D."/>
            <person name="Virtaneva K."/>
            <person name="Barbian K."/>
            <person name="Babar A."/>
            <person name="Rosenke K."/>
        </authorList>
    </citation>
    <scope>NUCLEOTIDE SEQUENCE</scope>
    <source>
        <strain evidence="9">86-2</strain>
    </source>
</reference>
<keyword evidence="6 8" id="KW-1133">Transmembrane helix</keyword>
<feature type="transmembrane region" description="Helical" evidence="8">
    <location>
        <begin position="137"/>
        <end position="167"/>
    </location>
</feature>
<feature type="transmembrane region" description="Helical" evidence="8">
    <location>
        <begin position="219"/>
        <end position="236"/>
    </location>
</feature>
<evidence type="ECO:0000256" key="1">
    <source>
        <dbReference type="ARBA" id="ARBA00004651"/>
    </source>
</evidence>
<gene>
    <name evidence="9" type="ORF">KL86DYS2_11307</name>
</gene>
<feature type="transmembrane region" description="Helical" evidence="8">
    <location>
        <begin position="34"/>
        <end position="55"/>
    </location>
</feature>
<feature type="transmembrane region" description="Helical" evidence="8">
    <location>
        <begin position="401"/>
        <end position="419"/>
    </location>
</feature>
<keyword evidence="2" id="KW-1003">Cell membrane</keyword>
<feature type="transmembrane region" description="Helical" evidence="8">
    <location>
        <begin position="425"/>
        <end position="442"/>
    </location>
</feature>
<name>A0A212JDZ5_9BACT</name>
<feature type="transmembrane region" description="Helical" evidence="8">
    <location>
        <begin position="179"/>
        <end position="207"/>
    </location>
</feature>
<dbReference type="EMBL" id="FLUL01000001">
    <property type="protein sequence ID" value="SBV97636.1"/>
    <property type="molecule type" value="Genomic_DNA"/>
</dbReference>
<evidence type="ECO:0000256" key="2">
    <source>
        <dbReference type="ARBA" id="ARBA00022475"/>
    </source>
</evidence>
<protein>
    <recommendedName>
        <fullName evidence="10">Glycosyltransferase RgtA/B/C/D-like domain-containing protein</fullName>
    </recommendedName>
</protein>
<proteinExistence type="predicted"/>
<dbReference type="GO" id="GO:0005886">
    <property type="term" value="C:plasma membrane"/>
    <property type="evidence" value="ECO:0007669"/>
    <property type="project" value="UniProtKB-SubCell"/>
</dbReference>
<evidence type="ECO:0000256" key="8">
    <source>
        <dbReference type="SAM" id="Phobius"/>
    </source>
</evidence>
<evidence type="ECO:0000256" key="4">
    <source>
        <dbReference type="ARBA" id="ARBA00022679"/>
    </source>
</evidence>
<organism evidence="9">
    <name type="scientific">uncultured Dysgonomonas sp</name>
    <dbReference type="NCBI Taxonomy" id="206096"/>
    <lineage>
        <taxon>Bacteria</taxon>
        <taxon>Pseudomonadati</taxon>
        <taxon>Bacteroidota</taxon>
        <taxon>Bacteroidia</taxon>
        <taxon>Bacteroidales</taxon>
        <taxon>Dysgonomonadaceae</taxon>
        <taxon>Dysgonomonas</taxon>
        <taxon>environmental samples</taxon>
    </lineage>
</organism>
<dbReference type="GO" id="GO:0016763">
    <property type="term" value="F:pentosyltransferase activity"/>
    <property type="evidence" value="ECO:0007669"/>
    <property type="project" value="TreeGrafter"/>
</dbReference>
<evidence type="ECO:0000313" key="9">
    <source>
        <dbReference type="EMBL" id="SBV97636.1"/>
    </source>
</evidence>
<evidence type="ECO:0000256" key="6">
    <source>
        <dbReference type="ARBA" id="ARBA00022989"/>
    </source>
</evidence>
<accession>A0A212JDZ5</accession>
<dbReference type="GO" id="GO:0009103">
    <property type="term" value="P:lipopolysaccharide biosynthetic process"/>
    <property type="evidence" value="ECO:0007669"/>
    <property type="project" value="UniProtKB-ARBA"/>
</dbReference>
<evidence type="ECO:0000256" key="3">
    <source>
        <dbReference type="ARBA" id="ARBA00022676"/>
    </source>
</evidence>
<feature type="transmembrane region" description="Helical" evidence="8">
    <location>
        <begin position="96"/>
        <end position="117"/>
    </location>
</feature>
<dbReference type="PANTHER" id="PTHR33908">
    <property type="entry name" value="MANNOSYLTRANSFERASE YKCB-RELATED"/>
    <property type="match status" value="1"/>
</dbReference>
<dbReference type="PANTHER" id="PTHR33908:SF11">
    <property type="entry name" value="MEMBRANE PROTEIN"/>
    <property type="match status" value="1"/>
</dbReference>
<evidence type="ECO:0000256" key="7">
    <source>
        <dbReference type="ARBA" id="ARBA00023136"/>
    </source>
</evidence>
<keyword evidence="7 8" id="KW-0472">Membrane</keyword>
<dbReference type="AlphaFoldDB" id="A0A212JDZ5"/>